<dbReference type="EMBL" id="CASHTH010000789">
    <property type="protein sequence ID" value="CAI8007610.1"/>
    <property type="molecule type" value="Genomic_DNA"/>
</dbReference>
<accession>A0AA35RA12</accession>
<dbReference type="AlphaFoldDB" id="A0AA35RA12"/>
<dbReference type="NCBIfam" id="TIGR00401">
    <property type="entry name" value="msrA"/>
    <property type="match status" value="1"/>
</dbReference>
<name>A0AA35RA12_GEOBA</name>
<gene>
    <name evidence="6" type="ORF">GBAR_LOCUS5296</name>
</gene>
<organism evidence="6 7">
    <name type="scientific">Geodia barretti</name>
    <name type="common">Barrett's horny sponge</name>
    <dbReference type="NCBI Taxonomy" id="519541"/>
    <lineage>
        <taxon>Eukaryota</taxon>
        <taxon>Metazoa</taxon>
        <taxon>Porifera</taxon>
        <taxon>Demospongiae</taxon>
        <taxon>Heteroscleromorpha</taxon>
        <taxon>Tetractinellida</taxon>
        <taxon>Astrophorina</taxon>
        <taxon>Geodiidae</taxon>
        <taxon>Geodia</taxon>
    </lineage>
</organism>
<sequence length="131" mass="15649">MTGHAEVIQIRFDPTVISYEELLEVLWHTHDATTLNQQGADVGTQYRSVIFYHTEEQRQIAEQSKTEMDKSDMWDDPIVTEITPIDTFYPAEDYHQNYFLLNSRQPYCQFVIHPKMRKFTKDFKEKLKNEQ</sequence>
<dbReference type="Gene3D" id="3.30.1060.10">
    <property type="entry name" value="Peptide methionine sulphoxide reductase MsrA"/>
    <property type="match status" value="1"/>
</dbReference>
<feature type="domain" description="Peptide methionine sulphoxide reductase MsrA" evidence="5">
    <location>
        <begin position="2"/>
        <end position="109"/>
    </location>
</feature>
<dbReference type="PANTHER" id="PTHR43774:SF1">
    <property type="entry name" value="PEPTIDE METHIONINE SULFOXIDE REDUCTASE MSRA 2"/>
    <property type="match status" value="1"/>
</dbReference>
<evidence type="ECO:0000256" key="3">
    <source>
        <dbReference type="ARBA" id="ARBA00023002"/>
    </source>
</evidence>
<dbReference type="PANTHER" id="PTHR43774">
    <property type="entry name" value="PEPTIDE METHIONINE SULFOXIDE REDUCTASE"/>
    <property type="match status" value="1"/>
</dbReference>
<dbReference type="GO" id="GO:0008113">
    <property type="term" value="F:peptide-methionine (S)-S-oxide reductase activity"/>
    <property type="evidence" value="ECO:0007669"/>
    <property type="project" value="UniProtKB-EC"/>
</dbReference>
<evidence type="ECO:0000256" key="4">
    <source>
        <dbReference type="ARBA" id="ARBA00030643"/>
    </source>
</evidence>
<dbReference type="SUPFAM" id="SSF55068">
    <property type="entry name" value="Peptide methionine sulfoxide reductase"/>
    <property type="match status" value="1"/>
</dbReference>
<dbReference type="Proteomes" id="UP001174909">
    <property type="component" value="Unassembled WGS sequence"/>
</dbReference>
<evidence type="ECO:0000256" key="2">
    <source>
        <dbReference type="ARBA" id="ARBA00012502"/>
    </source>
</evidence>
<protein>
    <recommendedName>
        <fullName evidence="2">peptide-methionine (S)-S-oxide reductase</fullName>
        <ecNumber evidence="2">1.8.4.11</ecNumber>
    </recommendedName>
    <alternativeName>
        <fullName evidence="4">Peptide-methionine (S)-S-oxide reductase</fullName>
    </alternativeName>
</protein>
<keyword evidence="7" id="KW-1185">Reference proteome</keyword>
<dbReference type="EC" id="1.8.4.11" evidence="2"/>
<evidence type="ECO:0000313" key="7">
    <source>
        <dbReference type="Proteomes" id="UP001174909"/>
    </source>
</evidence>
<dbReference type="InterPro" id="IPR002569">
    <property type="entry name" value="Met_Sox_Rdtase_MsrA_dom"/>
</dbReference>
<evidence type="ECO:0000256" key="1">
    <source>
        <dbReference type="ARBA" id="ARBA00005591"/>
    </source>
</evidence>
<reference evidence="6" key="1">
    <citation type="submission" date="2023-03" db="EMBL/GenBank/DDBJ databases">
        <authorList>
            <person name="Steffen K."/>
            <person name="Cardenas P."/>
        </authorList>
    </citation>
    <scope>NUCLEOTIDE SEQUENCE</scope>
</reference>
<evidence type="ECO:0000259" key="5">
    <source>
        <dbReference type="Pfam" id="PF01625"/>
    </source>
</evidence>
<proteinExistence type="inferred from homology"/>
<keyword evidence="3" id="KW-0560">Oxidoreductase</keyword>
<dbReference type="Pfam" id="PF01625">
    <property type="entry name" value="PMSR"/>
    <property type="match status" value="1"/>
</dbReference>
<evidence type="ECO:0000313" key="6">
    <source>
        <dbReference type="EMBL" id="CAI8007610.1"/>
    </source>
</evidence>
<comment type="similarity">
    <text evidence="1">Belongs to the MsrA Met sulfoxide reductase family.</text>
</comment>
<dbReference type="InterPro" id="IPR036509">
    <property type="entry name" value="Met_Sox_Rdtase_MsrA_sf"/>
</dbReference>
<comment type="caution">
    <text evidence="6">The sequence shown here is derived from an EMBL/GenBank/DDBJ whole genome shotgun (WGS) entry which is preliminary data.</text>
</comment>